<evidence type="ECO:0000256" key="1">
    <source>
        <dbReference type="ARBA" id="ARBA00002591"/>
    </source>
</evidence>
<dbReference type="PRINTS" id="PR01010">
    <property type="entry name" value="FLGPRINGFLGI"/>
</dbReference>
<evidence type="ECO:0000256" key="5">
    <source>
        <dbReference type="SAM" id="MobiDB-lite"/>
    </source>
</evidence>
<evidence type="ECO:0000256" key="2">
    <source>
        <dbReference type="ARBA" id="ARBA00004117"/>
    </source>
</evidence>
<accession>A0A518CJ74</accession>
<dbReference type="Pfam" id="PF02119">
    <property type="entry name" value="FlgI"/>
    <property type="match status" value="1"/>
</dbReference>
<keyword evidence="6" id="KW-0282">Flagellum</keyword>
<evidence type="ECO:0000256" key="3">
    <source>
        <dbReference type="ARBA" id="ARBA00022729"/>
    </source>
</evidence>
<sequence length="674" mass="75223">MKTQTVITDSNSDHPHCKSFQLRKWCTRTLLGLIFSLSCLSIHAELPSLDDLNPFKKDKFDRLGDQDLDTTLHTPMVGDYTRIGGNTAVRVYGIGLVVGLKGTGDDPPISTQRTHLKREMALKKVKDANRILRSPDTTLVEVKAFLPPLIQKGDLFDIEVHIPGNSEATDLNGGRLLETYLTEVMPTPGEGIKKGRALAVAKGPILVSGDSSGDESREKLRKRGKILSGGLSLKEREMKLYLNSDVRTVRNAKRISDKIGNRFYHYDEYGIRESMAEAKTDTEIDLKIMPQYEDNHARYLNVVRRIAFRETNVAQNIRITRLKDKLLNPKSSEAASLELEAIGIQSIPTLQAGLKSEWLEVRFHSALALAYMGETDGLDVLAEAAEKEHAFRIYALAAMASVEDVESHMKLQTLINKGDITSAETRYGSFRALSTLDVTDPYIRGEDMKGQFSLHDVKTEAAPMIHLTTQKKAEIVLFGRDQQFTTPIVVRAGKDILIKGEAGDKTITISNFHLPPKDQQQVVSTKISEVIRTVVEMGATYPDVAEMLSQADAQKNLPGRLEVNALPQAGQYYVRPQMASGSPSDKGHKIRVGNSNNVPNIFSEQRNHDARLTRSEDGAGYDEVIKDYKFQTASGEEEVVADEDGPSEEALEKSNYVERRTRFFDFKNPFKREE</sequence>
<reference evidence="6 7" key="1">
    <citation type="submission" date="2019-02" db="EMBL/GenBank/DDBJ databases">
        <title>Deep-cultivation of Planctomycetes and their phenomic and genomic characterization uncovers novel biology.</title>
        <authorList>
            <person name="Wiegand S."/>
            <person name="Jogler M."/>
            <person name="Boedeker C."/>
            <person name="Pinto D."/>
            <person name="Vollmers J."/>
            <person name="Rivas-Marin E."/>
            <person name="Kohn T."/>
            <person name="Peeters S.H."/>
            <person name="Heuer A."/>
            <person name="Rast P."/>
            <person name="Oberbeckmann S."/>
            <person name="Bunk B."/>
            <person name="Jeske O."/>
            <person name="Meyerdierks A."/>
            <person name="Storesund J.E."/>
            <person name="Kallscheuer N."/>
            <person name="Luecker S."/>
            <person name="Lage O.M."/>
            <person name="Pohl T."/>
            <person name="Merkel B.J."/>
            <person name="Hornburger P."/>
            <person name="Mueller R.-W."/>
            <person name="Bruemmer F."/>
            <person name="Labrenz M."/>
            <person name="Spormann A.M."/>
            <person name="Op den Camp H."/>
            <person name="Overmann J."/>
            <person name="Amann R."/>
            <person name="Jetten M.S.M."/>
            <person name="Mascher T."/>
            <person name="Medema M.H."/>
            <person name="Devos D.P."/>
            <person name="Kaster A.-K."/>
            <person name="Ovreas L."/>
            <person name="Rohde M."/>
            <person name="Galperin M.Y."/>
            <person name="Jogler C."/>
        </authorList>
    </citation>
    <scope>NUCLEOTIDE SEQUENCE [LARGE SCALE GENOMIC DNA]</scope>
    <source>
        <strain evidence="6 7">Pla110</strain>
    </source>
</reference>
<evidence type="ECO:0000313" key="7">
    <source>
        <dbReference type="Proteomes" id="UP000317178"/>
    </source>
</evidence>
<feature type="region of interest" description="Disordered" evidence="5">
    <location>
        <begin position="578"/>
        <end position="601"/>
    </location>
</feature>
<dbReference type="OrthoDB" id="232006at2"/>
<gene>
    <name evidence="6" type="ORF">Pla110_09950</name>
</gene>
<dbReference type="GO" id="GO:0071973">
    <property type="term" value="P:bacterial-type flagellum-dependent cell motility"/>
    <property type="evidence" value="ECO:0007669"/>
    <property type="project" value="InterPro"/>
</dbReference>
<dbReference type="KEGG" id="plon:Pla110_09950"/>
<dbReference type="Proteomes" id="UP000317178">
    <property type="component" value="Chromosome"/>
</dbReference>
<keyword evidence="3" id="KW-0732">Signal</keyword>
<dbReference type="GO" id="GO:0009428">
    <property type="term" value="C:bacterial-type flagellum basal body, distal rod, P ring"/>
    <property type="evidence" value="ECO:0007669"/>
    <property type="project" value="InterPro"/>
</dbReference>
<keyword evidence="4" id="KW-0975">Bacterial flagellum</keyword>
<proteinExistence type="predicted"/>
<dbReference type="InterPro" id="IPR016024">
    <property type="entry name" value="ARM-type_fold"/>
</dbReference>
<keyword evidence="7" id="KW-1185">Reference proteome</keyword>
<dbReference type="PANTHER" id="PTHR30381">
    <property type="entry name" value="FLAGELLAR P-RING PERIPLASMIC PROTEIN FLGI"/>
    <property type="match status" value="1"/>
</dbReference>
<dbReference type="AlphaFoldDB" id="A0A518CJ74"/>
<keyword evidence="6" id="KW-0969">Cilium</keyword>
<dbReference type="InterPro" id="IPR011989">
    <property type="entry name" value="ARM-like"/>
</dbReference>
<evidence type="ECO:0000256" key="4">
    <source>
        <dbReference type="ARBA" id="ARBA00023143"/>
    </source>
</evidence>
<organism evidence="6 7">
    <name type="scientific">Polystyrenella longa</name>
    <dbReference type="NCBI Taxonomy" id="2528007"/>
    <lineage>
        <taxon>Bacteria</taxon>
        <taxon>Pseudomonadati</taxon>
        <taxon>Planctomycetota</taxon>
        <taxon>Planctomycetia</taxon>
        <taxon>Planctomycetales</taxon>
        <taxon>Planctomycetaceae</taxon>
        <taxon>Polystyrenella</taxon>
    </lineage>
</organism>
<dbReference type="RefSeq" id="WP_144993778.1">
    <property type="nucleotide sequence ID" value="NZ_CP036281.1"/>
</dbReference>
<dbReference type="GO" id="GO:0030288">
    <property type="term" value="C:outer membrane-bounded periplasmic space"/>
    <property type="evidence" value="ECO:0007669"/>
    <property type="project" value="InterPro"/>
</dbReference>
<dbReference type="GO" id="GO:0005198">
    <property type="term" value="F:structural molecule activity"/>
    <property type="evidence" value="ECO:0007669"/>
    <property type="project" value="InterPro"/>
</dbReference>
<dbReference type="EMBL" id="CP036281">
    <property type="protein sequence ID" value="QDU79289.1"/>
    <property type="molecule type" value="Genomic_DNA"/>
</dbReference>
<name>A0A518CJ74_9PLAN</name>
<dbReference type="PANTHER" id="PTHR30381:SF0">
    <property type="entry name" value="FLAGELLAR P-RING PROTEIN"/>
    <property type="match status" value="1"/>
</dbReference>
<comment type="function">
    <text evidence="1">Assembles around the rod to form the L-ring and probably protects the motor/basal body from shearing forces during rotation.</text>
</comment>
<protein>
    <submittedName>
        <fullName evidence="6">Flagellar basal body P-ring protein</fullName>
    </submittedName>
</protein>
<dbReference type="Gene3D" id="1.25.10.10">
    <property type="entry name" value="Leucine-rich Repeat Variant"/>
    <property type="match status" value="1"/>
</dbReference>
<dbReference type="InterPro" id="IPR001782">
    <property type="entry name" value="Flag_FlgI"/>
</dbReference>
<keyword evidence="6" id="KW-0966">Cell projection</keyword>
<comment type="subcellular location">
    <subcellularLocation>
        <location evidence="2">Bacterial flagellum basal body</location>
    </subcellularLocation>
</comment>
<dbReference type="SUPFAM" id="SSF48371">
    <property type="entry name" value="ARM repeat"/>
    <property type="match status" value="1"/>
</dbReference>
<evidence type="ECO:0000313" key="6">
    <source>
        <dbReference type="EMBL" id="QDU79289.1"/>
    </source>
</evidence>